<reference evidence="3" key="1">
    <citation type="journal article" date="2019" name="Int. J. Syst. Evol. Microbiol.">
        <title>The Global Catalogue of Microorganisms (GCM) 10K type strain sequencing project: providing services to taxonomists for standard genome sequencing and annotation.</title>
        <authorList>
            <consortium name="The Broad Institute Genomics Platform"/>
            <consortium name="The Broad Institute Genome Sequencing Center for Infectious Disease"/>
            <person name="Wu L."/>
            <person name="Ma J."/>
        </authorList>
    </citation>
    <scope>NUCLEOTIDE SEQUENCE [LARGE SCALE GENOMIC DNA]</scope>
    <source>
        <strain evidence="3">CGMCC 4.7192</strain>
    </source>
</reference>
<sequence length="88" mass="9986">MDEAHTSHKQVLNRLKRAHGHMHKIMDMLENGHSCVDVAQQLYAVEKAVVQAKRVLIHDHIDHCLGKSDGAENNSDALSEFKEITKYL</sequence>
<dbReference type="InterPro" id="IPR038390">
    <property type="entry name" value="Metal_Tscrpt_repr_sf"/>
</dbReference>
<dbReference type="Proteomes" id="UP001597294">
    <property type="component" value="Unassembled WGS sequence"/>
</dbReference>
<keyword evidence="3" id="KW-1185">Reference proteome</keyword>
<evidence type="ECO:0000313" key="3">
    <source>
        <dbReference type="Proteomes" id="UP001597294"/>
    </source>
</evidence>
<organism evidence="2 3">
    <name type="scientific">Kiloniella antarctica</name>
    <dbReference type="NCBI Taxonomy" id="1550907"/>
    <lineage>
        <taxon>Bacteria</taxon>
        <taxon>Pseudomonadati</taxon>
        <taxon>Pseudomonadota</taxon>
        <taxon>Alphaproteobacteria</taxon>
        <taxon>Rhodospirillales</taxon>
        <taxon>Kiloniellaceae</taxon>
        <taxon>Kiloniella</taxon>
    </lineage>
</organism>
<dbReference type="PANTHER" id="PTHR33677">
    <property type="entry name" value="TRANSCRIPTIONAL REPRESSOR FRMR-RELATED"/>
    <property type="match status" value="1"/>
</dbReference>
<accession>A0ABW5BIM2</accession>
<name>A0ABW5BIM2_9PROT</name>
<dbReference type="Gene3D" id="1.20.58.1000">
    <property type="entry name" value="Metal-sensitive repressor, helix protomer"/>
    <property type="match status" value="1"/>
</dbReference>
<dbReference type="EMBL" id="JBHUII010000003">
    <property type="protein sequence ID" value="MFD2205301.1"/>
    <property type="molecule type" value="Genomic_DNA"/>
</dbReference>
<comment type="caution">
    <text evidence="2">The sequence shown here is derived from an EMBL/GenBank/DDBJ whole genome shotgun (WGS) entry which is preliminary data.</text>
</comment>
<dbReference type="RefSeq" id="WP_380249775.1">
    <property type="nucleotide sequence ID" value="NZ_JBHUII010000003.1"/>
</dbReference>
<comment type="similarity">
    <text evidence="1">Belongs to the FrmR/RcnR family.</text>
</comment>
<dbReference type="InterPro" id="IPR003735">
    <property type="entry name" value="Metal_Tscrpt_repr"/>
</dbReference>
<gene>
    <name evidence="2" type="ORF">ACFSKO_06760</name>
</gene>
<evidence type="ECO:0000256" key="1">
    <source>
        <dbReference type="ARBA" id="ARBA00005260"/>
    </source>
</evidence>
<evidence type="ECO:0000313" key="2">
    <source>
        <dbReference type="EMBL" id="MFD2205301.1"/>
    </source>
</evidence>
<dbReference type="Pfam" id="PF02583">
    <property type="entry name" value="Trns_repr_metal"/>
    <property type="match status" value="1"/>
</dbReference>
<proteinExistence type="inferred from homology"/>
<protein>
    <submittedName>
        <fullName evidence="2">Metal-sensing transcriptional repressor</fullName>
    </submittedName>
</protein>